<feature type="transmembrane region" description="Helical" evidence="11">
    <location>
        <begin position="198"/>
        <end position="217"/>
    </location>
</feature>
<evidence type="ECO:0000313" key="14">
    <source>
        <dbReference type="Proteomes" id="UP000030693"/>
    </source>
</evidence>
<keyword evidence="14" id="KW-1185">Reference proteome</keyword>
<dbReference type="Pfam" id="PF00487">
    <property type="entry name" value="FA_desaturase"/>
    <property type="match status" value="1"/>
</dbReference>
<dbReference type="EMBL" id="KB932207">
    <property type="protein sequence ID" value="KCV68857.1"/>
    <property type="molecule type" value="Genomic_DNA"/>
</dbReference>
<name>A0A058Z5R0_FONAL</name>
<evidence type="ECO:0000256" key="7">
    <source>
        <dbReference type="ARBA" id="ARBA00023098"/>
    </source>
</evidence>
<keyword evidence="6 9" id="KW-0560">Oxidoreductase</keyword>
<dbReference type="OrthoDB" id="200948at2759"/>
<keyword evidence="4 11" id="KW-0812">Transmembrane</keyword>
<evidence type="ECO:0000259" key="12">
    <source>
        <dbReference type="SMART" id="SM01269"/>
    </source>
</evidence>
<keyword evidence="5 11" id="KW-1133">Transmembrane helix</keyword>
<dbReference type="OMA" id="GATCNQN"/>
<evidence type="ECO:0000256" key="1">
    <source>
        <dbReference type="ARBA" id="ARBA00004141"/>
    </source>
</evidence>
<comment type="subcellular location">
    <subcellularLocation>
        <location evidence="1">Membrane</location>
        <topology evidence="1">Multi-pass membrane protein</topology>
    </subcellularLocation>
</comment>
<dbReference type="InterPro" id="IPR005804">
    <property type="entry name" value="FA_desaturase_dom"/>
</dbReference>
<evidence type="ECO:0000256" key="4">
    <source>
        <dbReference type="ARBA" id="ARBA00022692"/>
    </source>
</evidence>
<feature type="transmembrane region" description="Helical" evidence="11">
    <location>
        <begin position="152"/>
        <end position="169"/>
    </location>
</feature>
<dbReference type="InterPro" id="IPR011388">
    <property type="entry name" value="DES1/DES2"/>
</dbReference>
<feature type="compositionally biased region" description="Polar residues" evidence="10">
    <location>
        <begin position="1"/>
        <end position="18"/>
    </location>
</feature>
<dbReference type="RefSeq" id="XP_009496428.1">
    <property type="nucleotide sequence ID" value="XM_009498153.1"/>
</dbReference>
<dbReference type="PANTHER" id="PTHR12879:SF8">
    <property type="entry name" value="SPHINGOLIPID DELTA(4)-DESATURASE DES1"/>
    <property type="match status" value="1"/>
</dbReference>
<feature type="transmembrane region" description="Helical" evidence="11">
    <location>
        <begin position="229"/>
        <end position="249"/>
    </location>
</feature>
<dbReference type="PIRSF" id="PIRSF017228">
    <property type="entry name" value="Sphnglp_dlt4_des"/>
    <property type="match status" value="1"/>
</dbReference>
<sequence>MSTATKRGTSAQATSATEAGSAARTEGPNSSRYLLFSDKSDKVPVLAKEPLDDFILSYQEEPHMSRRMAMLKKYPEIKQLFGYTHLTGIICTALVILQVGLSLFLSQSAHFFSWYYFVIAYVVGATANHALLLGIHELAHSMGYRGIKYNRLMAMIANIPILIPYSTAFKDYHLKHHRYQGVPGVDVDLPTRLETKIFWHWSTKLLFCVFQIFFYAIRPMFIRPFDRDSWLVLNWAIQMTFNVGLYTLFGWRPFFYMLLSTFLAGSLHPTAGHFIAEHYSFDGENETYSYYGPLNAVTFNVGYHMEHHDFPNIPWTNLPKLRKIAPEFYNNLPYHMSWTKVLINFIFDDRVTVFNRIVREAPEVATTTLGAPPLVHSKFDPALRVTAAQ</sequence>
<organism evidence="13">
    <name type="scientific">Fonticula alba</name>
    <name type="common">Slime mold</name>
    <dbReference type="NCBI Taxonomy" id="691883"/>
    <lineage>
        <taxon>Eukaryota</taxon>
        <taxon>Rotosphaerida</taxon>
        <taxon>Fonticulaceae</taxon>
        <taxon>Fonticula</taxon>
    </lineage>
</organism>
<dbReference type="SMART" id="SM01269">
    <property type="entry name" value="Lipid_DES"/>
    <property type="match status" value="1"/>
</dbReference>
<comment type="similarity">
    <text evidence="2 9">Belongs to the fatty acid desaturase type 1 family. DEGS subfamily.</text>
</comment>
<dbReference type="PANTHER" id="PTHR12879">
    <property type="entry name" value="SPHINGOLIPID DELTA 4 DESATURASE/C-4 HYDROXYLASE PROTEIN DES2"/>
    <property type="match status" value="1"/>
</dbReference>
<feature type="transmembrane region" description="Helical" evidence="11">
    <location>
        <begin position="111"/>
        <end position="131"/>
    </location>
</feature>
<dbReference type="EC" id="1.14.19.17" evidence="3"/>
<gene>
    <name evidence="13" type="ORF">H696_04275</name>
</gene>
<dbReference type="GO" id="GO:0046513">
    <property type="term" value="P:ceramide biosynthetic process"/>
    <property type="evidence" value="ECO:0007669"/>
    <property type="project" value="TreeGrafter"/>
</dbReference>
<evidence type="ECO:0000256" key="5">
    <source>
        <dbReference type="ARBA" id="ARBA00022989"/>
    </source>
</evidence>
<dbReference type="eggNOG" id="KOG2987">
    <property type="taxonomic scope" value="Eukaryota"/>
</dbReference>
<evidence type="ECO:0000313" key="13">
    <source>
        <dbReference type="EMBL" id="KCV68857.1"/>
    </source>
</evidence>
<dbReference type="STRING" id="691883.A0A058Z5R0"/>
<evidence type="ECO:0000256" key="10">
    <source>
        <dbReference type="SAM" id="MobiDB-lite"/>
    </source>
</evidence>
<feature type="region of interest" description="Disordered" evidence="10">
    <location>
        <begin position="1"/>
        <end position="31"/>
    </location>
</feature>
<dbReference type="Proteomes" id="UP000030693">
    <property type="component" value="Unassembled WGS sequence"/>
</dbReference>
<evidence type="ECO:0000256" key="3">
    <source>
        <dbReference type="ARBA" id="ARBA00012021"/>
    </source>
</evidence>
<dbReference type="InterPro" id="IPR013866">
    <property type="entry name" value="Sphingolipid_d4-desaturase_N"/>
</dbReference>
<dbReference type="Pfam" id="PF08557">
    <property type="entry name" value="Lipid_DES"/>
    <property type="match status" value="1"/>
</dbReference>
<keyword evidence="8 9" id="KW-0472">Membrane</keyword>
<dbReference type="GO" id="GO:0016020">
    <property type="term" value="C:membrane"/>
    <property type="evidence" value="ECO:0007669"/>
    <property type="project" value="UniProtKB-SubCell"/>
</dbReference>
<evidence type="ECO:0000256" key="6">
    <source>
        <dbReference type="ARBA" id="ARBA00023002"/>
    </source>
</evidence>
<keyword evidence="7 9" id="KW-0443">Lipid metabolism</keyword>
<accession>A0A058Z5R0</accession>
<reference evidence="13" key="1">
    <citation type="submission" date="2013-04" db="EMBL/GenBank/DDBJ databases">
        <title>The Genome Sequence of Fonticula alba ATCC 38817.</title>
        <authorList>
            <consortium name="The Broad Institute Genomics Platform"/>
            <person name="Russ C."/>
            <person name="Cuomo C."/>
            <person name="Burger G."/>
            <person name="Gray M.W."/>
            <person name="Holland P.W.H."/>
            <person name="King N."/>
            <person name="Lang F.B.F."/>
            <person name="Roger A.J."/>
            <person name="Ruiz-Trillo I."/>
            <person name="Brown M."/>
            <person name="Walker B."/>
            <person name="Young S."/>
            <person name="Zeng Q."/>
            <person name="Gargeya S."/>
            <person name="Fitzgerald M."/>
            <person name="Haas B."/>
            <person name="Abouelleil A."/>
            <person name="Allen A.W."/>
            <person name="Alvarado L."/>
            <person name="Arachchi H.M."/>
            <person name="Berlin A.M."/>
            <person name="Chapman S.B."/>
            <person name="Gainer-Dewar J."/>
            <person name="Goldberg J."/>
            <person name="Griggs A."/>
            <person name="Gujja S."/>
            <person name="Hansen M."/>
            <person name="Howarth C."/>
            <person name="Imamovic A."/>
            <person name="Ireland A."/>
            <person name="Larimer J."/>
            <person name="McCowan C."/>
            <person name="Murphy C."/>
            <person name="Pearson M."/>
            <person name="Poon T.W."/>
            <person name="Priest M."/>
            <person name="Roberts A."/>
            <person name="Saif S."/>
            <person name="Shea T."/>
            <person name="Sisk P."/>
            <person name="Sykes S."/>
            <person name="Wortman J."/>
            <person name="Nusbaum C."/>
            <person name="Birren B."/>
        </authorList>
    </citation>
    <scope>NUCLEOTIDE SEQUENCE [LARGE SCALE GENOMIC DNA]</scope>
    <source>
        <strain evidence="13">ATCC 38817</strain>
    </source>
</reference>
<feature type="transmembrane region" description="Helical" evidence="11">
    <location>
        <begin position="80"/>
        <end position="105"/>
    </location>
</feature>
<feature type="domain" description="Sphingolipid delta4-desaturase N-terminal" evidence="12">
    <location>
        <begin position="49"/>
        <end position="87"/>
    </location>
</feature>
<dbReference type="AlphaFoldDB" id="A0A058Z5R0"/>
<protein>
    <recommendedName>
        <fullName evidence="3">sphingolipid 4-desaturase</fullName>
        <ecNumber evidence="3">1.14.19.17</ecNumber>
    </recommendedName>
</protein>
<evidence type="ECO:0000256" key="11">
    <source>
        <dbReference type="SAM" id="Phobius"/>
    </source>
</evidence>
<proteinExistence type="inferred from homology"/>
<evidence type="ECO:0000256" key="9">
    <source>
        <dbReference type="PIRNR" id="PIRNR017228"/>
    </source>
</evidence>
<evidence type="ECO:0000256" key="2">
    <source>
        <dbReference type="ARBA" id="ARBA00006146"/>
    </source>
</evidence>
<dbReference type="GO" id="GO:0042284">
    <property type="term" value="F:sphingolipid delta-4 desaturase activity"/>
    <property type="evidence" value="ECO:0007669"/>
    <property type="project" value="UniProtKB-UniRule"/>
</dbReference>
<dbReference type="GeneID" id="20529000"/>
<evidence type="ECO:0000256" key="8">
    <source>
        <dbReference type="ARBA" id="ARBA00023136"/>
    </source>
</evidence>